<sequence>MREVFEYLIKETAAGRIDKKIGSNLAKLMRQDMVIQDDIAIVGVHAEFPEAPNKDELWNLLETEKDTVSSFPESRKADVTHLLSNQQSNFIKGNYFKEIDKFDYKYFGLNPKEASLMDPNHRLFLEAVIHAIEDAGYSGDQLKGTKTGVCVGLSPHDHFYKGLVEKLEPDSISMSIEGNLSPILSGRISYFLDLKGPNLTIDTACSSTLTAVHVACNMIKNKEADQVIVGGVKTHLCPVEPEEKIGIESLDGITRTFDSQSNGTGIGEGIVAIMLKPYSKAKKDKDQIYAIIKGSAINQDGKSIGLTAPNVKAQEEVIVNAWKNARIDPETISYIEAHGTGTKLGDPIEVEGINRAFSRFTDKKQFCGIGSIKSNLGHTDSLAGLTGLVKCILSLKHKRLPASLYFNSPNKDIDFIDSPVYVNDAMKEWETNNSPRRCGVSSFGMSGSNCHIVLEEAMDELPAETRSETNLFVLSAKSEESLKKYIDEYTKFLSGDLKDEVSIERICYTACMGKEHFLYRIALIVESKQDLFKKLAFLWEKELNTFSANGIYYSHDQEHREFFDTTYFKKAAISFVQGREVDWDQIYPKKIQKVSLPAYPFEKTRCWVTKVSHEIKLVGKSQNEYSETEMSVAELWSQTLGISQFDIYKDDFFELGGNSLHANILASKIRSKLKVNVSVGNIFIYPTIHQMVDLVNQSSHFHESKIDKLHGQEYYDLSPAQSRLYRVNQLSDEDDLSYNMPFALHLSGDLDVKKLTNCWQTLIDRHESLRTTFMSVDGEGKQKIHHSYKYEIEIIEASKDDVSEKMSELITSFDIKQLPLFKLKLLKTSHNEYVLFFDIHHIISDGVSISVLTQELLDLYNDKELANKVVQYKDFANWQNQQFESNAYKDQEQFWYNEYSLPVEELNLPTDFERPMYRSLEGEHYSFPITADLTDELKQIAKEYKSNMFSILLSAYQVLMYRYSNQHDIVIGCPVAGRQRDDVQGTVGMFVNMLPLRQVINSEEPIKDFLNRTMSYSLNAFENQDYQIESLIETFNIPYKTNRNPLYDVAFSYQNFDFNVMDINGVKVEVIPFYDLKWNSSKFDLNLFAGMDVLDEKLEFCFQYSTELFKKESIEMFGKDYISILNSFVEIENGRIKDIVLEEDSNVGFKGLEATPQYVPEFNF</sequence>
<evidence type="ECO:0000256" key="3">
    <source>
        <dbReference type="ARBA" id="ARBA00022553"/>
    </source>
</evidence>
<dbReference type="Pfam" id="PF00550">
    <property type="entry name" value="PP-binding"/>
    <property type="match status" value="1"/>
</dbReference>
<dbReference type="InterPro" id="IPR023213">
    <property type="entry name" value="CAT-like_dom_sf"/>
</dbReference>
<reference evidence="7 8" key="1">
    <citation type="submission" date="2022-05" db="EMBL/GenBank/DDBJ databases">
        <title>Genome Sequencing of Bee-Associated Microbes.</title>
        <authorList>
            <person name="Dunlap C."/>
        </authorList>
    </citation>
    <scope>NUCLEOTIDE SEQUENCE [LARGE SCALE GENOMIC DNA]</scope>
    <source>
        <strain evidence="7 8">NRRL BD-083</strain>
    </source>
</reference>
<keyword evidence="3" id="KW-0597">Phosphoprotein</keyword>
<accession>A0ABT4EVA0</accession>
<evidence type="ECO:0000313" key="7">
    <source>
        <dbReference type="EMBL" id="MCY9549597.1"/>
    </source>
</evidence>
<dbReference type="InterPro" id="IPR020841">
    <property type="entry name" value="PKS_Beta-ketoAc_synthase_dom"/>
</dbReference>
<dbReference type="InterPro" id="IPR014030">
    <property type="entry name" value="Ketoacyl_synth_N"/>
</dbReference>
<dbReference type="Pfam" id="PF00109">
    <property type="entry name" value="ketoacyl-synt"/>
    <property type="match status" value="1"/>
</dbReference>
<dbReference type="EMBL" id="JAMDLZ010000048">
    <property type="protein sequence ID" value="MCY9549597.1"/>
    <property type="molecule type" value="Genomic_DNA"/>
</dbReference>
<evidence type="ECO:0000256" key="4">
    <source>
        <dbReference type="ARBA" id="ARBA00022679"/>
    </source>
</evidence>
<dbReference type="Pfam" id="PF02801">
    <property type="entry name" value="Ketoacyl-synt_C"/>
    <property type="match status" value="1"/>
</dbReference>
<comment type="cofactor">
    <cofactor evidence="1">
        <name>pantetheine 4'-phosphate</name>
        <dbReference type="ChEBI" id="CHEBI:47942"/>
    </cofactor>
</comment>
<dbReference type="PROSITE" id="PS50075">
    <property type="entry name" value="CARRIER"/>
    <property type="match status" value="1"/>
</dbReference>
<dbReference type="Pfam" id="PF22621">
    <property type="entry name" value="CurL-like_PKS_C"/>
    <property type="match status" value="1"/>
</dbReference>
<dbReference type="CDD" id="cd00833">
    <property type="entry name" value="PKS"/>
    <property type="match status" value="1"/>
</dbReference>
<dbReference type="Gene3D" id="3.40.47.10">
    <property type="match status" value="1"/>
</dbReference>
<dbReference type="Gene3D" id="3.30.559.10">
    <property type="entry name" value="Chloramphenicol acetyltransferase-like domain"/>
    <property type="match status" value="1"/>
</dbReference>
<dbReference type="Gene3D" id="3.30.559.30">
    <property type="entry name" value="Nonribosomal peptide synthetase, condensation domain"/>
    <property type="match status" value="1"/>
</dbReference>
<dbReference type="InterPro" id="IPR050091">
    <property type="entry name" value="PKS_NRPS_Biosynth_Enz"/>
</dbReference>
<dbReference type="InterPro" id="IPR036736">
    <property type="entry name" value="ACP-like_sf"/>
</dbReference>
<dbReference type="Gene3D" id="1.10.1240.100">
    <property type="match status" value="1"/>
</dbReference>
<protein>
    <submittedName>
        <fullName evidence="7">Condensation domain-containing protein</fullName>
    </submittedName>
</protein>
<feature type="domain" description="Carrier" evidence="5">
    <location>
        <begin position="623"/>
        <end position="699"/>
    </location>
</feature>
<proteinExistence type="predicted"/>
<dbReference type="PANTHER" id="PTHR43775:SF37">
    <property type="entry name" value="SI:DKEY-61P9.11"/>
    <property type="match status" value="1"/>
</dbReference>
<evidence type="ECO:0000256" key="1">
    <source>
        <dbReference type="ARBA" id="ARBA00001957"/>
    </source>
</evidence>
<comment type="caution">
    <text evidence="7">The sequence shown here is derived from an EMBL/GenBank/DDBJ whole genome shotgun (WGS) entry which is preliminary data.</text>
</comment>
<dbReference type="InterPro" id="IPR018201">
    <property type="entry name" value="Ketoacyl_synth_AS"/>
</dbReference>
<dbReference type="PROSITE" id="PS52004">
    <property type="entry name" value="KS3_2"/>
    <property type="match status" value="1"/>
</dbReference>
<evidence type="ECO:0000313" key="8">
    <source>
        <dbReference type="Proteomes" id="UP001527052"/>
    </source>
</evidence>
<dbReference type="Proteomes" id="UP001527052">
    <property type="component" value="Unassembled WGS sequence"/>
</dbReference>
<dbReference type="SUPFAM" id="SSF53901">
    <property type="entry name" value="Thiolase-like"/>
    <property type="match status" value="1"/>
</dbReference>
<dbReference type="SUPFAM" id="SSF47336">
    <property type="entry name" value="ACP-like"/>
    <property type="match status" value="1"/>
</dbReference>
<evidence type="ECO:0000259" key="5">
    <source>
        <dbReference type="PROSITE" id="PS50075"/>
    </source>
</evidence>
<keyword evidence="8" id="KW-1185">Reference proteome</keyword>
<evidence type="ECO:0000259" key="6">
    <source>
        <dbReference type="PROSITE" id="PS52004"/>
    </source>
</evidence>
<dbReference type="PANTHER" id="PTHR43775">
    <property type="entry name" value="FATTY ACID SYNTHASE"/>
    <property type="match status" value="1"/>
</dbReference>
<name>A0ABT4EVA0_9BACI</name>
<dbReference type="SUPFAM" id="SSF52777">
    <property type="entry name" value="CoA-dependent acyltransferases"/>
    <property type="match status" value="2"/>
</dbReference>
<dbReference type="InterPro" id="IPR009081">
    <property type="entry name" value="PP-bd_ACP"/>
</dbReference>
<dbReference type="Gene3D" id="1.10.1200.10">
    <property type="entry name" value="ACP-like"/>
    <property type="match status" value="1"/>
</dbReference>
<dbReference type="InterPro" id="IPR001242">
    <property type="entry name" value="Condensation_dom"/>
</dbReference>
<dbReference type="SMART" id="SM00825">
    <property type="entry name" value="PKS_KS"/>
    <property type="match status" value="1"/>
</dbReference>
<dbReference type="InterPro" id="IPR016039">
    <property type="entry name" value="Thiolase-like"/>
</dbReference>
<organism evidence="7 8">
    <name type="scientific">Lysinibacillus xylanilyticus</name>
    <dbReference type="NCBI Taxonomy" id="582475"/>
    <lineage>
        <taxon>Bacteria</taxon>
        <taxon>Bacillati</taxon>
        <taxon>Bacillota</taxon>
        <taxon>Bacilli</taxon>
        <taxon>Bacillales</taxon>
        <taxon>Bacillaceae</taxon>
        <taxon>Lysinibacillus</taxon>
    </lineage>
</organism>
<keyword evidence="4" id="KW-0808">Transferase</keyword>
<dbReference type="InterPro" id="IPR014031">
    <property type="entry name" value="Ketoacyl_synth_C"/>
</dbReference>
<evidence type="ECO:0000256" key="2">
    <source>
        <dbReference type="ARBA" id="ARBA00022450"/>
    </source>
</evidence>
<gene>
    <name evidence="7" type="ORF">M5W82_22235</name>
</gene>
<feature type="domain" description="Ketosynthase family 3 (KS3)" evidence="6">
    <location>
        <begin position="36"/>
        <end position="456"/>
    </location>
</feature>
<dbReference type="RefSeq" id="WP_268639527.1">
    <property type="nucleotide sequence ID" value="NZ_JAMDLZ010000048.1"/>
</dbReference>
<dbReference type="Pfam" id="PF00668">
    <property type="entry name" value="Condensation"/>
    <property type="match status" value="1"/>
</dbReference>
<keyword evidence="2" id="KW-0596">Phosphopantetheine</keyword>
<dbReference type="CDD" id="cd19531">
    <property type="entry name" value="LCL_NRPS-like"/>
    <property type="match status" value="1"/>
</dbReference>
<dbReference type="PROSITE" id="PS00606">
    <property type="entry name" value="KS3_1"/>
    <property type="match status" value="1"/>
</dbReference>